<dbReference type="OrthoDB" id="5794026at2759"/>
<keyword evidence="1" id="KW-0723">Serine/threonine-protein kinase</keyword>
<keyword evidence="3" id="KW-0547">Nucleotide-binding</keyword>
<dbReference type="Gene3D" id="3.30.200.20">
    <property type="entry name" value="Phosphorylase Kinase, domain 1"/>
    <property type="match status" value="1"/>
</dbReference>
<evidence type="ECO:0000256" key="4">
    <source>
        <dbReference type="ARBA" id="ARBA00022777"/>
    </source>
</evidence>
<feature type="compositionally biased region" description="Basic and acidic residues" evidence="7">
    <location>
        <begin position="1462"/>
        <end position="1492"/>
    </location>
</feature>
<dbReference type="GO" id="GO:0035556">
    <property type="term" value="P:intracellular signal transduction"/>
    <property type="evidence" value="ECO:0007669"/>
    <property type="project" value="TreeGrafter"/>
</dbReference>
<feature type="region of interest" description="Disordered" evidence="7">
    <location>
        <begin position="916"/>
        <end position="995"/>
    </location>
</feature>
<feature type="coiled-coil region" evidence="6">
    <location>
        <begin position="1217"/>
        <end position="1257"/>
    </location>
</feature>
<feature type="compositionally biased region" description="Basic and acidic residues" evidence="7">
    <location>
        <begin position="371"/>
        <end position="436"/>
    </location>
</feature>
<evidence type="ECO:0000259" key="8">
    <source>
        <dbReference type="PROSITE" id="PS50011"/>
    </source>
</evidence>
<dbReference type="Proteomes" id="UP000054289">
    <property type="component" value="Unassembled WGS sequence"/>
</dbReference>
<evidence type="ECO:0000313" key="10">
    <source>
        <dbReference type="Proteomes" id="UP000054289"/>
    </source>
</evidence>
<dbReference type="PANTHER" id="PTHR24346">
    <property type="entry name" value="MAP/MICROTUBULE AFFINITY-REGULATING KINASE"/>
    <property type="match status" value="1"/>
</dbReference>
<protein>
    <recommendedName>
        <fullName evidence="8">Protein kinase domain-containing protein</fullName>
    </recommendedName>
</protein>
<dbReference type="GO" id="GO:0004674">
    <property type="term" value="F:protein serine/threonine kinase activity"/>
    <property type="evidence" value="ECO:0007669"/>
    <property type="project" value="UniProtKB-KW"/>
</dbReference>
<keyword evidence="5" id="KW-0067">ATP-binding</keyword>
<dbReference type="VEuPathDB" id="PlasmoDB:PfHB3_110008200"/>
<evidence type="ECO:0000313" key="9">
    <source>
        <dbReference type="EMBL" id="KOB59988.1"/>
    </source>
</evidence>
<evidence type="ECO:0000256" key="6">
    <source>
        <dbReference type="SAM" id="Coils"/>
    </source>
</evidence>
<evidence type="ECO:0000256" key="7">
    <source>
        <dbReference type="SAM" id="MobiDB-lite"/>
    </source>
</evidence>
<dbReference type="GO" id="GO:0005524">
    <property type="term" value="F:ATP binding"/>
    <property type="evidence" value="ECO:0007669"/>
    <property type="project" value="UniProtKB-KW"/>
</dbReference>
<gene>
    <name evidence="9" type="ORF">PFHG_01751</name>
</gene>
<keyword evidence="6" id="KW-0175">Coiled coil</keyword>
<dbReference type="PANTHER" id="PTHR24346:SF82">
    <property type="entry name" value="KP78A-RELATED"/>
    <property type="match status" value="1"/>
</dbReference>
<dbReference type="FunFam" id="1.10.510.10:FF:001047">
    <property type="entry name" value="Serine/threonine protein kinase"/>
    <property type="match status" value="1"/>
</dbReference>
<feature type="region of interest" description="Disordered" evidence="7">
    <location>
        <begin position="495"/>
        <end position="519"/>
    </location>
</feature>
<name>A0A0L7K995_PLAFX</name>
<feature type="compositionally biased region" description="Basic and acidic residues" evidence="7">
    <location>
        <begin position="505"/>
        <end position="519"/>
    </location>
</feature>
<evidence type="ECO:0000256" key="3">
    <source>
        <dbReference type="ARBA" id="ARBA00022741"/>
    </source>
</evidence>
<feature type="compositionally biased region" description="Basic residues" evidence="7">
    <location>
        <begin position="771"/>
        <end position="784"/>
    </location>
</feature>
<feature type="domain" description="Protein kinase" evidence="8">
    <location>
        <begin position="143"/>
        <end position="727"/>
    </location>
</feature>
<reference evidence="9 10" key="1">
    <citation type="submission" date="2006-03" db="EMBL/GenBank/DDBJ databases">
        <title>Annotation of Plasmodium falciparum HB3.</title>
        <authorList>
            <consortium name="The Broad Institute Genome Sequencing Platform"/>
            <person name="Volkman S.K."/>
            <person name="Neafsey D.E."/>
            <person name="Dash A.P."/>
            <person name="Chitnis C.E."/>
            <person name="Hartl D.L."/>
            <person name="Young S.K."/>
            <person name="Zeng Q."/>
            <person name="Koehrsen M."/>
            <person name="Alvarado L."/>
            <person name="Berlin A."/>
            <person name="Borenstein D."/>
            <person name="Chapman S.B."/>
            <person name="Chen Z."/>
            <person name="Engels R."/>
            <person name="Freedman E."/>
            <person name="Gellesch M."/>
            <person name="Goldberg J."/>
            <person name="Griggs A."/>
            <person name="Gujja S."/>
            <person name="Heilman E.R."/>
            <person name="Heiman D.I."/>
            <person name="Howarth C."/>
            <person name="Jen D."/>
            <person name="Larson L."/>
            <person name="Mehta T."/>
            <person name="Neiman D."/>
            <person name="Park D."/>
            <person name="Pearson M."/>
            <person name="Roberts A."/>
            <person name="Saif S."/>
            <person name="Shea T."/>
            <person name="Shenoy N."/>
            <person name="Sisk P."/>
            <person name="Stolte C."/>
            <person name="Sykes S."/>
            <person name="Walk T."/>
            <person name="White J."/>
            <person name="Yandava C."/>
            <person name="Haas B."/>
            <person name="Henn M.R."/>
            <person name="Nusbaum C."/>
            <person name="Birren B."/>
        </authorList>
    </citation>
    <scope>NUCLEOTIDE SEQUENCE [LARGE SCALE GENOMIC DNA]</scope>
    <source>
        <strain evidence="9">HB3</strain>
    </source>
</reference>
<sequence length="1623" mass="195640">MKNTYHHDHNIFFEEKKKKRKRSISINSNYPNKIHVSGGNKKKTKNKIIKLENEKIEDYFFIKRFLPICEEFLLKNEDNVFFHFFNKNKEMELAKIKIVDEKINKSNMEGKYKQTCKQIQKNYHNNRNNEQHVDSLYDDNYTYESIENMIMGKKKKTKKKSTKFNLYKSYIKDTKKNLKEIELPFDRAVLLNVIDKKDKTKKIIKIINKQKVLNSFGVSWQNMMEYIISLNEHKNLMKIFNIYDDNKNFYIVMEKLYGKELFNFLVYKKQVKENICKYIISQILQAVYYLHYHNIIHRDIKPENLMFRHKKTKNKGYMYNYELVLIDYDTCHFINNLQPTSPNVLMNKFMSPYGSTSQFCSMHNNNNKNNKYSDHNKNNKYSDHNKNNKYSDHNKNNKYSDHNKNKYRDHNKNKYRDHNKNKYRDHNKNKYRDHNNDNNYYNNYYNNKNNNNCYYYYNAFSQNNSYLHKNTRLNNNELYTSLHADKPTCLLDHMENTPGSQKKKTTSENNKELEKETNKTQYEKYAQKKIYQNQKNEITNICLHNQSKDITKRIFSNTHETKEANNINKYDETNNINKDGETKNINKYDETNNTIKYDETNNIIKDDETNNHRTSSNKKYIKLVGTYGYIAPEIIKGFNYSILSDMWSIGIIFYILMTGITPLPMCLMINYKNTKDILLKKEKKGINFNLLSFHNYPIAKDLCEQLLQFDPNKRISNTVCAANHPWLKYFHILNKTQKNKKNKKKKKKKNFMCTTRWIYQQNECKRERKEKNKKKNKHKNKNKEKKNMDNNSYCVYYDEMVNKVDNIKSVEHMNDINSTYRLYNDSYCNARNTWHHEINNQLNVINKYIYPFTCPNQNTKQNNTYINTYNNNANLFLHNNYYYHQNDEHIIKNNSKFLNIFHKDTYPYSSFTVQEHNEKKNNNKKKNNNNDNNNNNNDNNNNNNDNNNNNNDNNNNNNDNNNNNNDNNNNNNDNNNNNNDNNNNNNDNNNNNNDNIFHQINKQINIHNQNMENDSILMDTYQNTVHNNKSSFIQQQHKMYPNNSSQKYSMQNYNINNNSYINEKKGNTQGSLNTLKVKEKMYEEVKQNNIISSHFNHTNNENETHQCTNGIINMDMPYCKSGINKRDIIQPLKDININVINFFDEYHPSNGNIFITTKHLSENTYSNEKFIELFENFVQKKKKKILSFHNSFNEFPIINNNNKIQINQNYIQGNLHLQNIKKDIHSINKELDIKKKNENQQNQKNQKNHQNHQNQQNYVYHQNQTNLYKPNIMVKGEKQNENESEYEKNNEIKYKNEENNINTIQHNNHNIQIYKDKRINFMNPHKVNMYHDNMSKNERTEKIRYDSRNEEKYIINDDHYDYEICNNYSSSDNNKYNDHNEYNTYKKHSHITTPNKRSYSFIQQNVKEQYEETHIYDIKNDIHDNENDNKNKMHNQYASHNKEINYTKIYSDKLNNHSNIHKNREQNREHNREHNREQNREHNREQNREQNRDSNNTFSTYTNNLSNSLNHMNNTLLYKKKKKEKNNIIYDNLITITVSCDSAVYNKNQNNTNSSYENNINYPYMNQSNYYIANKFQKTLNPYEVDHIPKNVPSFYQISNQLNTCETYNNKMKRNKNCTSQDF</sequence>
<proteinExistence type="predicted"/>
<dbReference type="PROSITE" id="PS50011">
    <property type="entry name" value="PROTEIN_KINASE_DOM"/>
    <property type="match status" value="1"/>
</dbReference>
<dbReference type="InterPro" id="IPR011009">
    <property type="entry name" value="Kinase-like_dom_sf"/>
</dbReference>
<dbReference type="Pfam" id="PF00069">
    <property type="entry name" value="Pkinase"/>
    <property type="match status" value="2"/>
</dbReference>
<reference evidence="10" key="2">
    <citation type="submission" date="2006-03" db="EMBL/GenBank/DDBJ databases">
        <title>The genome sequence of the Plasmodium falciparum HB3.</title>
        <authorList>
            <consortium name="The Broad Institute Genome Sequencing Platform"/>
            <person name="Birren B."/>
            <person name="Lander E."/>
            <person name="Galagan J."/>
            <person name="Nusbaum C."/>
            <person name="Devon K."/>
            <person name="Henn M."/>
            <person name="Jaffe D."/>
            <person name="Butler J."/>
            <person name="Alvarez P."/>
            <person name="Gnerre S."/>
            <person name="Grabherr M."/>
            <person name="Kleber M."/>
            <person name="Mauceli E."/>
            <person name="Brockman W."/>
            <person name="MacCallum I.A."/>
            <person name="Rounsley S."/>
            <person name="Young S."/>
            <person name="LaButti K."/>
            <person name="Pushparaj V."/>
            <person name="DeCaprio D."/>
            <person name="Crawford M."/>
            <person name="Koehrsen M."/>
            <person name="Engels R."/>
            <person name="Montgomery P."/>
            <person name="Pearson M."/>
            <person name="Howarth C."/>
            <person name="Larson L."/>
            <person name="Luoma S."/>
            <person name="White J."/>
            <person name="Kodira C."/>
            <person name="Zeng Q."/>
            <person name="Oleary S."/>
            <person name="Yandava C."/>
            <person name="Alvarado L."/>
            <person name="Wirth D."/>
            <person name="Volkman S."/>
            <person name="Hartl D."/>
        </authorList>
    </citation>
    <scope>NUCLEOTIDE SEQUENCE [LARGE SCALE GENOMIC DNA]</scope>
</reference>
<dbReference type="SMART" id="SM00220">
    <property type="entry name" value="S_TKc"/>
    <property type="match status" value="1"/>
</dbReference>
<feature type="region of interest" description="Disordered" evidence="7">
    <location>
        <begin position="360"/>
        <end position="437"/>
    </location>
</feature>
<dbReference type="GO" id="GO:0005737">
    <property type="term" value="C:cytoplasm"/>
    <property type="evidence" value="ECO:0007669"/>
    <property type="project" value="TreeGrafter"/>
</dbReference>
<dbReference type="EMBL" id="CH671950">
    <property type="protein sequence ID" value="KOB59988.1"/>
    <property type="molecule type" value="Genomic_DNA"/>
</dbReference>
<dbReference type="KEGG" id="pfh:PFHG_01751"/>
<dbReference type="PROSITE" id="PS00108">
    <property type="entry name" value="PROTEIN_KINASE_ST"/>
    <property type="match status" value="1"/>
</dbReference>
<evidence type="ECO:0000256" key="5">
    <source>
        <dbReference type="ARBA" id="ARBA00022840"/>
    </source>
</evidence>
<keyword evidence="4" id="KW-0418">Kinase</keyword>
<evidence type="ECO:0000256" key="1">
    <source>
        <dbReference type="ARBA" id="ARBA00022527"/>
    </source>
</evidence>
<dbReference type="InterPro" id="IPR008271">
    <property type="entry name" value="Ser/Thr_kinase_AS"/>
</dbReference>
<organism evidence="9 10">
    <name type="scientific">Plasmodium falciparum (isolate HB3)</name>
    <dbReference type="NCBI Taxonomy" id="137071"/>
    <lineage>
        <taxon>Eukaryota</taxon>
        <taxon>Sar</taxon>
        <taxon>Alveolata</taxon>
        <taxon>Apicomplexa</taxon>
        <taxon>Aconoidasida</taxon>
        <taxon>Haemosporida</taxon>
        <taxon>Plasmodiidae</taxon>
        <taxon>Plasmodium</taxon>
        <taxon>Plasmodium (Laverania)</taxon>
    </lineage>
</organism>
<dbReference type="SUPFAM" id="SSF56112">
    <property type="entry name" value="Protein kinase-like (PK-like)"/>
    <property type="match status" value="1"/>
</dbReference>
<feature type="compositionally biased region" description="Low complexity" evidence="7">
    <location>
        <begin position="929"/>
        <end position="995"/>
    </location>
</feature>
<keyword evidence="2" id="KW-0808">Transferase</keyword>
<evidence type="ECO:0000256" key="2">
    <source>
        <dbReference type="ARBA" id="ARBA00022679"/>
    </source>
</evidence>
<feature type="region of interest" description="Disordered" evidence="7">
    <location>
        <begin position="1462"/>
        <end position="1506"/>
    </location>
</feature>
<dbReference type="Gene3D" id="1.10.510.10">
    <property type="entry name" value="Transferase(Phosphotransferase) domain 1"/>
    <property type="match status" value="2"/>
</dbReference>
<feature type="region of interest" description="Disordered" evidence="7">
    <location>
        <begin position="764"/>
        <end position="787"/>
    </location>
</feature>
<dbReference type="OMA" id="QNECKRE"/>
<dbReference type="InterPro" id="IPR000719">
    <property type="entry name" value="Prot_kinase_dom"/>
</dbReference>
<feature type="compositionally biased region" description="Low complexity" evidence="7">
    <location>
        <begin position="1494"/>
        <end position="1506"/>
    </location>
</feature>
<accession>A0A0L7K995</accession>